<reference evidence="7" key="1">
    <citation type="journal article" date="2014" name="Int. J. Syst. Evol. Microbiol.">
        <title>Complete genome sequence of Corynebacterium casei LMG S-19264T (=DSM 44701T), isolated from a smear-ripened cheese.</title>
        <authorList>
            <consortium name="US DOE Joint Genome Institute (JGI-PGF)"/>
            <person name="Walter F."/>
            <person name="Albersmeier A."/>
            <person name="Kalinowski J."/>
            <person name="Ruckert C."/>
        </authorList>
    </citation>
    <scope>NUCLEOTIDE SEQUENCE</scope>
    <source>
        <strain evidence="7">CGMCC 1.15367</strain>
    </source>
</reference>
<evidence type="ECO:0000256" key="1">
    <source>
        <dbReference type="ARBA" id="ARBA00009913"/>
    </source>
</evidence>
<dbReference type="Proteomes" id="UP000644699">
    <property type="component" value="Unassembled WGS sequence"/>
</dbReference>
<dbReference type="PANTHER" id="PTHR30461">
    <property type="entry name" value="DNA-INVERTASE FROM LAMBDOID PROPHAGE"/>
    <property type="match status" value="1"/>
</dbReference>
<accession>A0A916ZZ61</accession>
<evidence type="ECO:0000256" key="3">
    <source>
        <dbReference type="ARBA" id="ARBA00023125"/>
    </source>
</evidence>
<dbReference type="SUPFAM" id="SSF53041">
    <property type="entry name" value="Resolvase-like"/>
    <property type="match status" value="1"/>
</dbReference>
<gene>
    <name evidence="7" type="ORF">GCM10011390_44020</name>
</gene>
<comment type="caution">
    <text evidence="7">The sequence shown here is derived from an EMBL/GenBank/DDBJ whole genome shotgun (WGS) entry which is preliminary data.</text>
</comment>
<dbReference type="RefSeq" id="WP_308422070.1">
    <property type="nucleotide sequence ID" value="NZ_BMIQ01000009.1"/>
</dbReference>
<keyword evidence="3" id="KW-0238">DNA-binding</keyword>
<keyword evidence="4" id="KW-0233">DNA recombination</keyword>
<dbReference type="Gene3D" id="1.10.10.60">
    <property type="entry name" value="Homeodomain-like"/>
    <property type="match status" value="1"/>
</dbReference>
<dbReference type="GO" id="GO:0015074">
    <property type="term" value="P:DNA integration"/>
    <property type="evidence" value="ECO:0007669"/>
    <property type="project" value="UniProtKB-KW"/>
</dbReference>
<name>A0A916ZZ61_9HYPH</name>
<proteinExistence type="inferred from homology"/>
<evidence type="ECO:0000256" key="4">
    <source>
        <dbReference type="ARBA" id="ARBA00023172"/>
    </source>
</evidence>
<dbReference type="InterPro" id="IPR050639">
    <property type="entry name" value="SSR_resolvase"/>
</dbReference>
<dbReference type="InterPro" id="IPR006120">
    <property type="entry name" value="Resolvase_HTH_dom"/>
</dbReference>
<sequence length="200" mass="21342">MAMLIGYARTSTLEQEAGLEAQERDLRAAGCEEVYAERVSSMSERAELRAAIKFARKGDTLVCTKVDRLARSASGLWDIVKELDEKNVGLRILSLGGDTVDTRSATGRLILTIFAGFAQFEREMMLERQREGIAKAKAEGAYKGRKPTAMAKADQVKALAAKGMSMSQIAAEVGIGKGSVHRILTGKTSAAPSGSDATAA</sequence>
<dbReference type="GO" id="GO:0000150">
    <property type="term" value="F:DNA strand exchange activity"/>
    <property type="evidence" value="ECO:0007669"/>
    <property type="project" value="InterPro"/>
</dbReference>
<evidence type="ECO:0000313" key="7">
    <source>
        <dbReference type="EMBL" id="GGE19960.1"/>
    </source>
</evidence>
<organism evidence="7 8">
    <name type="scientific">Aureimonas endophytica</name>
    <dbReference type="NCBI Taxonomy" id="2027858"/>
    <lineage>
        <taxon>Bacteria</taxon>
        <taxon>Pseudomonadati</taxon>
        <taxon>Pseudomonadota</taxon>
        <taxon>Alphaproteobacteria</taxon>
        <taxon>Hyphomicrobiales</taxon>
        <taxon>Aurantimonadaceae</taxon>
        <taxon>Aureimonas</taxon>
    </lineage>
</organism>
<comment type="similarity">
    <text evidence="1">Belongs to the site-specific recombinase resolvase family.</text>
</comment>
<dbReference type="Pfam" id="PF02796">
    <property type="entry name" value="HTH_7"/>
    <property type="match status" value="1"/>
</dbReference>
<keyword evidence="8" id="KW-1185">Reference proteome</keyword>
<feature type="domain" description="Resolvase/invertase-type recombinase catalytic" evidence="6">
    <location>
        <begin position="3"/>
        <end position="140"/>
    </location>
</feature>
<dbReference type="EMBL" id="BMIQ01000009">
    <property type="protein sequence ID" value="GGE19960.1"/>
    <property type="molecule type" value="Genomic_DNA"/>
</dbReference>
<dbReference type="InterPro" id="IPR036162">
    <property type="entry name" value="Resolvase-like_N_sf"/>
</dbReference>
<dbReference type="PROSITE" id="PS51736">
    <property type="entry name" value="RECOMBINASES_3"/>
    <property type="match status" value="1"/>
</dbReference>
<reference evidence="7" key="2">
    <citation type="submission" date="2020-09" db="EMBL/GenBank/DDBJ databases">
        <authorList>
            <person name="Sun Q."/>
            <person name="Zhou Y."/>
        </authorList>
    </citation>
    <scope>NUCLEOTIDE SEQUENCE</scope>
    <source>
        <strain evidence="7">CGMCC 1.15367</strain>
    </source>
</reference>
<feature type="active site" description="O-(5'-phospho-DNA)-serine intermediate" evidence="5">
    <location>
        <position position="11"/>
    </location>
</feature>
<dbReference type="InterPro" id="IPR006119">
    <property type="entry name" value="Resolv_N"/>
</dbReference>
<dbReference type="GO" id="GO:0003677">
    <property type="term" value="F:DNA binding"/>
    <property type="evidence" value="ECO:0007669"/>
    <property type="project" value="UniProtKB-KW"/>
</dbReference>
<dbReference type="PROSITE" id="PS00398">
    <property type="entry name" value="RECOMBINASES_2"/>
    <property type="match status" value="1"/>
</dbReference>
<evidence type="ECO:0000313" key="8">
    <source>
        <dbReference type="Proteomes" id="UP000644699"/>
    </source>
</evidence>
<dbReference type="AlphaFoldDB" id="A0A916ZZ61"/>
<dbReference type="Pfam" id="PF00239">
    <property type="entry name" value="Resolvase"/>
    <property type="match status" value="1"/>
</dbReference>
<dbReference type="PANTHER" id="PTHR30461:SF26">
    <property type="entry name" value="RESOLVASE HOMOLOG YNEB"/>
    <property type="match status" value="1"/>
</dbReference>
<keyword evidence="2" id="KW-0229">DNA integration</keyword>
<dbReference type="Gene3D" id="3.40.50.1390">
    <property type="entry name" value="Resolvase, N-terminal catalytic domain"/>
    <property type="match status" value="1"/>
</dbReference>
<evidence type="ECO:0000256" key="5">
    <source>
        <dbReference type="PIRSR" id="PIRSR606118-50"/>
    </source>
</evidence>
<protein>
    <submittedName>
        <fullName evidence="7">Integrase</fullName>
    </submittedName>
</protein>
<evidence type="ECO:0000259" key="6">
    <source>
        <dbReference type="PROSITE" id="PS51736"/>
    </source>
</evidence>
<dbReference type="InterPro" id="IPR006118">
    <property type="entry name" value="Recombinase_CS"/>
</dbReference>
<dbReference type="CDD" id="cd03768">
    <property type="entry name" value="SR_ResInv"/>
    <property type="match status" value="1"/>
</dbReference>
<evidence type="ECO:0000256" key="2">
    <source>
        <dbReference type="ARBA" id="ARBA00022908"/>
    </source>
</evidence>
<dbReference type="SMART" id="SM00857">
    <property type="entry name" value="Resolvase"/>
    <property type="match status" value="1"/>
</dbReference>